<evidence type="ECO:0000313" key="1">
    <source>
        <dbReference type="Proteomes" id="UP000887578"/>
    </source>
</evidence>
<organism evidence="1 2">
    <name type="scientific">Panagrolaimus davidi</name>
    <dbReference type="NCBI Taxonomy" id="227884"/>
    <lineage>
        <taxon>Eukaryota</taxon>
        <taxon>Metazoa</taxon>
        <taxon>Ecdysozoa</taxon>
        <taxon>Nematoda</taxon>
        <taxon>Chromadorea</taxon>
        <taxon>Rhabditida</taxon>
        <taxon>Tylenchina</taxon>
        <taxon>Panagrolaimomorpha</taxon>
        <taxon>Panagrolaimoidea</taxon>
        <taxon>Panagrolaimidae</taxon>
        <taxon>Panagrolaimus</taxon>
    </lineage>
</organism>
<accession>A0A914P6F5</accession>
<evidence type="ECO:0000313" key="2">
    <source>
        <dbReference type="WBParaSite" id="PDA_v2.g10702.t1"/>
    </source>
</evidence>
<name>A0A914P6F5_9BILA</name>
<dbReference type="WBParaSite" id="PDA_v2.g10702.t1">
    <property type="protein sequence ID" value="PDA_v2.g10702.t1"/>
    <property type="gene ID" value="PDA_v2.g10702"/>
</dbReference>
<reference evidence="2" key="1">
    <citation type="submission" date="2022-11" db="UniProtKB">
        <authorList>
            <consortium name="WormBaseParasite"/>
        </authorList>
    </citation>
    <scope>IDENTIFICATION</scope>
</reference>
<protein>
    <submittedName>
        <fullName evidence="2">Uncharacterized protein</fullName>
    </submittedName>
</protein>
<keyword evidence="1" id="KW-1185">Reference proteome</keyword>
<dbReference type="AlphaFoldDB" id="A0A914P6F5"/>
<proteinExistence type="predicted"/>
<sequence length="155" mass="17844">MANTVEFQVAMNWSIKKETFINMNEKMCTAKIETTIPDYKYYFEIEQNDGYVAIYFNDTEFMSGTTIKEMTLSIPSAGFIADMTKVADVPKDHDFEGYEDTIVFKHDDILNPEKKFFVDDILTMKFRGTVEYSKQPESLGVTLWKSKTGSQICTS</sequence>
<dbReference type="Proteomes" id="UP000887578">
    <property type="component" value="Unplaced"/>
</dbReference>